<feature type="active site" description="Proton acceptor" evidence="6">
    <location>
        <position position="70"/>
    </location>
</feature>
<evidence type="ECO:0000256" key="1">
    <source>
        <dbReference type="ARBA" id="ARBA00022649"/>
    </source>
</evidence>
<evidence type="ECO:0000313" key="8">
    <source>
        <dbReference type="EMBL" id="MBA8943800.1"/>
    </source>
</evidence>
<evidence type="ECO:0000259" key="7">
    <source>
        <dbReference type="PROSITE" id="PS52018"/>
    </source>
</evidence>
<feature type="binding site" evidence="6">
    <location>
        <begin position="32"/>
        <end position="34"/>
    </location>
    <ligand>
        <name>NAD(+)</name>
        <dbReference type="ChEBI" id="CHEBI:57540"/>
    </ligand>
</feature>
<gene>
    <name evidence="8" type="ORF">FHS33_002206</name>
</gene>
<proteinExistence type="inferred from homology"/>
<evidence type="ECO:0000256" key="3">
    <source>
        <dbReference type="ARBA" id="ARBA00022679"/>
    </source>
</evidence>
<evidence type="ECO:0000256" key="2">
    <source>
        <dbReference type="ARBA" id="ARBA00022676"/>
    </source>
</evidence>
<evidence type="ECO:0000256" key="6">
    <source>
        <dbReference type="PROSITE-ProRule" id="PRU01362"/>
    </source>
</evidence>
<name>A0AA40VFM9_9ACTN</name>
<keyword evidence="1 6" id="KW-1277">Toxin-antitoxin system</keyword>
<feature type="domain" description="DarT" evidence="7">
    <location>
        <begin position="28"/>
        <end position="218"/>
    </location>
</feature>
<dbReference type="EMBL" id="JACJIE010000003">
    <property type="protein sequence ID" value="MBA8943800.1"/>
    <property type="molecule type" value="Genomic_DNA"/>
</dbReference>
<evidence type="ECO:0000256" key="4">
    <source>
        <dbReference type="ARBA" id="ARBA00022695"/>
    </source>
</evidence>
<keyword evidence="4 6" id="KW-0548">Nucleotidyltransferase</keyword>
<dbReference type="Pfam" id="PF14487">
    <property type="entry name" value="DarT"/>
    <property type="match status" value="1"/>
</dbReference>
<accession>A0AA40VFM9</accession>
<comment type="similarity">
    <text evidence="6">Belongs to the DarT ADP-ribosyltransferase family.</text>
</comment>
<keyword evidence="3 6" id="KW-0808">Transferase</keyword>
<sequence>MLTFGIEPPYGRLETFWGGGGMHRDRVKELHYITPKENLRSIGMFGILSHIEAERLDHKSVAWEVIQDLRKGKRVPGGNLLHSYANLYFDARNPMMSKLLYDGKSGLVVLRIRHEVLDLPNVVITDGNAASGPTRFLPSPQGLAYLDEDRVFAEYWTHADIIEYHERKRQRCAEVLVPTRVLPEYINGCYTLTEYDQRWCADLQPGWKVEVNKSVYLR</sequence>
<dbReference type="PROSITE" id="PS52018">
    <property type="entry name" value="DART"/>
    <property type="match status" value="1"/>
</dbReference>
<dbReference type="AlphaFoldDB" id="A0AA40VFM9"/>
<protein>
    <recommendedName>
        <fullName evidence="7">DarT domain-containing protein</fullName>
    </recommendedName>
</protein>
<dbReference type="RefSeq" id="WP_142194421.1">
    <property type="nucleotide sequence ID" value="NZ_VCNP01000040.1"/>
</dbReference>
<dbReference type="GO" id="GO:0016757">
    <property type="term" value="F:glycosyltransferase activity"/>
    <property type="evidence" value="ECO:0007669"/>
    <property type="project" value="UniProtKB-UniRule"/>
</dbReference>
<feature type="active site" evidence="6">
    <location>
        <position position="174"/>
    </location>
</feature>
<keyword evidence="5 6" id="KW-0238">DNA-binding</keyword>
<organism evidence="8 9">
    <name type="scientific">Streptomyces calvus</name>
    <dbReference type="NCBI Taxonomy" id="67282"/>
    <lineage>
        <taxon>Bacteria</taxon>
        <taxon>Bacillati</taxon>
        <taxon>Actinomycetota</taxon>
        <taxon>Actinomycetes</taxon>
        <taxon>Kitasatosporales</taxon>
        <taxon>Streptomycetaceae</taxon>
        <taxon>Streptomyces</taxon>
    </lineage>
</organism>
<feature type="binding site" evidence="6">
    <location>
        <position position="70"/>
    </location>
    <ligand>
        <name>NAD(+)</name>
        <dbReference type="ChEBI" id="CHEBI:57540"/>
    </ligand>
</feature>
<dbReference type="GO" id="GO:0016779">
    <property type="term" value="F:nucleotidyltransferase activity"/>
    <property type="evidence" value="ECO:0007669"/>
    <property type="project" value="UniProtKB-UniRule"/>
</dbReference>
<dbReference type="GO" id="GO:0003677">
    <property type="term" value="F:DNA binding"/>
    <property type="evidence" value="ECO:0007669"/>
    <property type="project" value="UniProtKB-UniRule"/>
</dbReference>
<reference evidence="8 9" key="1">
    <citation type="submission" date="2020-08" db="EMBL/GenBank/DDBJ databases">
        <title>Genomic Encyclopedia of Type Strains, Phase III (KMG-III): the genomes of soil and plant-associated and newly described type strains.</title>
        <authorList>
            <person name="Whitman W."/>
        </authorList>
    </citation>
    <scope>NUCLEOTIDE SEQUENCE [LARGE SCALE GENOMIC DNA]</scope>
    <source>
        <strain evidence="8 9">CECT 3271</strain>
    </source>
</reference>
<keyword evidence="2 6" id="KW-0328">Glycosyltransferase</keyword>
<dbReference type="Proteomes" id="UP000530412">
    <property type="component" value="Unassembled WGS sequence"/>
</dbReference>
<comment type="caution">
    <text evidence="6">Lacks conserved residue(s) required for the propagation of feature annotation.</text>
</comment>
<comment type="caution">
    <text evidence="8">The sequence shown here is derived from an EMBL/GenBank/DDBJ whole genome shotgun (WGS) entry which is preliminary data.</text>
</comment>
<evidence type="ECO:0000256" key="5">
    <source>
        <dbReference type="ARBA" id="ARBA00023125"/>
    </source>
</evidence>
<dbReference type="InterPro" id="IPR029494">
    <property type="entry name" value="DarT"/>
</dbReference>
<evidence type="ECO:0000313" key="9">
    <source>
        <dbReference type="Proteomes" id="UP000530412"/>
    </source>
</evidence>
<comment type="catalytic activity">
    <reaction evidence="6">
        <text>a thymidine in DNA + NAD(+) = an N-(ADP-alpha-D-ribosyl)-thymidine in DNA + nicotinamide + H(+)</text>
        <dbReference type="Rhea" id="RHEA:71651"/>
        <dbReference type="Rhea" id="RHEA-COMP:13556"/>
        <dbReference type="Rhea" id="RHEA-COMP:18051"/>
        <dbReference type="ChEBI" id="CHEBI:15378"/>
        <dbReference type="ChEBI" id="CHEBI:17154"/>
        <dbReference type="ChEBI" id="CHEBI:57540"/>
        <dbReference type="ChEBI" id="CHEBI:137386"/>
        <dbReference type="ChEBI" id="CHEBI:191199"/>
    </reaction>
</comment>